<gene>
    <name evidence="2" type="ordered locus">Amet_3164</name>
</gene>
<dbReference type="SUPFAM" id="SSF55073">
    <property type="entry name" value="Nucleotide cyclase"/>
    <property type="match status" value="1"/>
</dbReference>
<dbReference type="InterPro" id="IPR043128">
    <property type="entry name" value="Rev_trsase/Diguanyl_cyclase"/>
</dbReference>
<dbReference type="NCBIfam" id="TIGR00254">
    <property type="entry name" value="GGDEF"/>
    <property type="match status" value="1"/>
</dbReference>
<dbReference type="EMBL" id="CP000724">
    <property type="protein sequence ID" value="ABR49303.1"/>
    <property type="molecule type" value="Genomic_DNA"/>
</dbReference>
<dbReference type="KEGG" id="amt:Amet_3164"/>
<reference evidence="3" key="1">
    <citation type="journal article" date="2016" name="Genome Announc.">
        <title>Complete genome sequence of Alkaliphilus metalliredigens strain QYMF, an alkaliphilic and metal-reducing bacterium isolated from borax-contaminated leachate ponds.</title>
        <authorList>
            <person name="Hwang C."/>
            <person name="Copeland A."/>
            <person name="Lucas S."/>
            <person name="Lapidus A."/>
            <person name="Barry K."/>
            <person name="Detter J.C."/>
            <person name="Glavina Del Rio T."/>
            <person name="Hammon N."/>
            <person name="Israni S."/>
            <person name="Dalin E."/>
            <person name="Tice H."/>
            <person name="Pitluck S."/>
            <person name="Chertkov O."/>
            <person name="Brettin T."/>
            <person name="Bruce D."/>
            <person name="Han C."/>
            <person name="Schmutz J."/>
            <person name="Larimer F."/>
            <person name="Land M.L."/>
            <person name="Hauser L."/>
            <person name="Kyrpides N."/>
            <person name="Mikhailova N."/>
            <person name="Ye Q."/>
            <person name="Zhou J."/>
            <person name="Richardson P."/>
            <person name="Fields M.W."/>
        </authorList>
    </citation>
    <scope>NUCLEOTIDE SEQUENCE [LARGE SCALE GENOMIC DNA]</scope>
    <source>
        <strain evidence="3">QYMF</strain>
    </source>
</reference>
<feature type="domain" description="GGDEF" evidence="1">
    <location>
        <begin position="27"/>
        <end position="162"/>
    </location>
</feature>
<dbReference type="Pfam" id="PF00990">
    <property type="entry name" value="GGDEF"/>
    <property type="match status" value="1"/>
</dbReference>
<dbReference type="HOGENOM" id="CLU_000445_11_16_9"/>
<sequence>MIHKIEGIMTYDEFVKYVGDKLEGSTERFVVARIDIDNFDAVNRYYGEMIGDEVIEKMAYVLKQNLKATDMLCWVQKDDFNILLDHIDIRTAAVIVEEIREHIERKPFQLKDGKREIRLKMSAGIAAFPKHGQNKEVLIERAFSALKQAKQEGKNRVVIAESEEMEQRAVYYMKSQLKSLNKLSQRTEKTEALLLREALDNLITKYQGNKS</sequence>
<name>A6TSY5_ALKMQ</name>
<dbReference type="SMART" id="SM00267">
    <property type="entry name" value="GGDEF"/>
    <property type="match status" value="1"/>
</dbReference>
<organism evidence="2 3">
    <name type="scientific">Alkaliphilus metalliredigens (strain QYMF)</name>
    <dbReference type="NCBI Taxonomy" id="293826"/>
    <lineage>
        <taxon>Bacteria</taxon>
        <taxon>Bacillati</taxon>
        <taxon>Bacillota</taxon>
        <taxon>Clostridia</taxon>
        <taxon>Peptostreptococcales</taxon>
        <taxon>Natronincolaceae</taxon>
        <taxon>Alkaliphilus</taxon>
    </lineage>
</organism>
<dbReference type="GO" id="GO:0052621">
    <property type="term" value="F:diguanylate cyclase activity"/>
    <property type="evidence" value="ECO:0007669"/>
    <property type="project" value="TreeGrafter"/>
</dbReference>
<evidence type="ECO:0000313" key="2">
    <source>
        <dbReference type="EMBL" id="ABR49303.1"/>
    </source>
</evidence>
<dbReference type="PANTHER" id="PTHR45138:SF9">
    <property type="entry name" value="DIGUANYLATE CYCLASE DGCM-RELATED"/>
    <property type="match status" value="1"/>
</dbReference>
<dbReference type="InterPro" id="IPR050469">
    <property type="entry name" value="Diguanylate_Cyclase"/>
</dbReference>
<dbReference type="eggNOG" id="COG3706">
    <property type="taxonomic scope" value="Bacteria"/>
</dbReference>
<keyword evidence="3" id="KW-1185">Reference proteome</keyword>
<dbReference type="Proteomes" id="UP000001572">
    <property type="component" value="Chromosome"/>
</dbReference>
<evidence type="ECO:0000313" key="3">
    <source>
        <dbReference type="Proteomes" id="UP000001572"/>
    </source>
</evidence>
<accession>A6TSY5</accession>
<dbReference type="STRING" id="293826.Amet_3164"/>
<dbReference type="AlphaFoldDB" id="A6TSY5"/>
<proteinExistence type="predicted"/>
<dbReference type="Gene3D" id="3.30.70.270">
    <property type="match status" value="1"/>
</dbReference>
<protein>
    <submittedName>
        <fullName evidence="2">Diguanylate cyclase</fullName>
    </submittedName>
</protein>
<dbReference type="InterPro" id="IPR000160">
    <property type="entry name" value="GGDEF_dom"/>
</dbReference>
<dbReference type="InterPro" id="IPR029787">
    <property type="entry name" value="Nucleotide_cyclase"/>
</dbReference>
<dbReference type="PANTHER" id="PTHR45138">
    <property type="entry name" value="REGULATORY COMPONENTS OF SENSORY TRANSDUCTION SYSTEM"/>
    <property type="match status" value="1"/>
</dbReference>
<dbReference type="RefSeq" id="WP_012064269.1">
    <property type="nucleotide sequence ID" value="NC_009633.1"/>
</dbReference>
<dbReference type="OrthoDB" id="9804955at2"/>
<dbReference type="CDD" id="cd01949">
    <property type="entry name" value="GGDEF"/>
    <property type="match status" value="1"/>
</dbReference>
<dbReference type="PROSITE" id="PS50887">
    <property type="entry name" value="GGDEF"/>
    <property type="match status" value="1"/>
</dbReference>
<evidence type="ECO:0000259" key="1">
    <source>
        <dbReference type="PROSITE" id="PS50887"/>
    </source>
</evidence>